<dbReference type="CDD" id="cd04479">
    <property type="entry name" value="RPA3"/>
    <property type="match status" value="1"/>
</dbReference>
<dbReference type="SUPFAM" id="SSF47072">
    <property type="entry name" value="Cysteine alpha-hairpin motif"/>
    <property type="match status" value="1"/>
</dbReference>
<feature type="binding site" evidence="11">
    <location>
        <position position="28"/>
    </location>
    <ligand>
        <name>Cu cation</name>
        <dbReference type="ChEBI" id="CHEBI:23378"/>
    </ligand>
</feature>
<dbReference type="PANTHER" id="PTHR16719:SF0">
    <property type="entry name" value="CYTOCHROME C OXIDASE COPPER CHAPERONE"/>
    <property type="match status" value="1"/>
</dbReference>
<reference evidence="13 14" key="1">
    <citation type="submission" date="2018-11" db="EMBL/GenBank/DDBJ databases">
        <authorList>
            <consortium name="Pathogen Informatics"/>
        </authorList>
    </citation>
    <scope>NUCLEOTIDE SEQUENCE [LARGE SCALE GENOMIC DNA]</scope>
    <source>
        <strain>Denwood</strain>
        <strain evidence="14">Zambia</strain>
    </source>
</reference>
<evidence type="ECO:0000256" key="2">
    <source>
        <dbReference type="ARBA" id="ARBA00004569"/>
    </source>
</evidence>
<dbReference type="GO" id="GO:0033617">
    <property type="term" value="P:mitochondrial respiratory chain complex IV assembly"/>
    <property type="evidence" value="ECO:0007669"/>
    <property type="project" value="TreeGrafter"/>
</dbReference>
<keyword evidence="7" id="KW-0496">Mitochondrion</keyword>
<dbReference type="Gene3D" id="1.10.287.1130">
    <property type="entry name" value="CytochromE C oxidase copper chaperone"/>
    <property type="match status" value="1"/>
</dbReference>
<evidence type="ECO:0000256" key="11">
    <source>
        <dbReference type="PIRSR" id="PIRSR607745-1"/>
    </source>
</evidence>
<evidence type="ECO:0000256" key="1">
    <source>
        <dbReference type="ARBA" id="ARBA00004123"/>
    </source>
</evidence>
<evidence type="ECO:0000256" key="6">
    <source>
        <dbReference type="ARBA" id="ARBA00023008"/>
    </source>
</evidence>
<sequence>MSSSTESLPNQSSPKIPLDSEGKPLKPCCACPETRLKRDQCVLMYGEEMCADVIMEHKECLRKLGFADSSDQKPTARFRVTGSMLPNLVGRDVCIVGTALRVAPSGQRIHIRCADGREIDCNLLSPLQASPENRVIEVQGRVSNVQGTEINATAEPVVFSQEASTKFDSDLYSQAIQMTAQFDQFYIQPMEA</sequence>
<dbReference type="InterPro" id="IPR012340">
    <property type="entry name" value="NA-bd_OB-fold"/>
</dbReference>
<dbReference type="GO" id="GO:0005758">
    <property type="term" value="C:mitochondrial intermembrane space"/>
    <property type="evidence" value="ECO:0007669"/>
    <property type="project" value="UniProtKB-SubCell"/>
</dbReference>
<evidence type="ECO:0000256" key="9">
    <source>
        <dbReference type="ARBA" id="ARBA00023186"/>
    </source>
</evidence>
<feature type="binding site" evidence="11">
    <location>
        <position position="29"/>
    </location>
    <ligand>
        <name>Cu cation</name>
        <dbReference type="ChEBI" id="CHEBI:23378"/>
    </ligand>
</feature>
<dbReference type="InterPro" id="IPR007745">
    <property type="entry name" value="Cyt_c_oxidase_Cu-chaperone"/>
</dbReference>
<dbReference type="Pfam" id="PF08661">
    <property type="entry name" value="Rep_fac-A_3"/>
    <property type="match status" value="1"/>
</dbReference>
<dbReference type="Gene3D" id="2.40.50.140">
    <property type="entry name" value="Nucleic acid-binding proteins"/>
    <property type="match status" value="1"/>
</dbReference>
<dbReference type="GO" id="GO:0005507">
    <property type="term" value="F:copper ion binding"/>
    <property type="evidence" value="ECO:0007669"/>
    <property type="project" value="InterPro"/>
</dbReference>
<protein>
    <submittedName>
        <fullName evidence="13">Uncharacterized protein</fullName>
    </submittedName>
</protein>
<dbReference type="AlphaFoldDB" id="A0A183P4G8"/>
<comment type="similarity">
    <text evidence="4">Belongs to the replication factor A protein 3 family.</text>
</comment>
<dbReference type="GO" id="GO:0006281">
    <property type="term" value="P:DNA repair"/>
    <property type="evidence" value="ECO:0007669"/>
    <property type="project" value="InterPro"/>
</dbReference>
<keyword evidence="14" id="KW-1185">Reference proteome</keyword>
<dbReference type="InterPro" id="IPR009069">
    <property type="entry name" value="Cys_alpha_HP_mot_SF"/>
</dbReference>
<evidence type="ECO:0000256" key="4">
    <source>
        <dbReference type="ARBA" id="ARBA00009761"/>
    </source>
</evidence>
<dbReference type="GO" id="GO:0006260">
    <property type="term" value="P:DNA replication"/>
    <property type="evidence" value="ECO:0007669"/>
    <property type="project" value="InterPro"/>
</dbReference>
<dbReference type="GO" id="GO:0016531">
    <property type="term" value="F:copper chaperone activity"/>
    <property type="evidence" value="ECO:0007669"/>
    <property type="project" value="InterPro"/>
</dbReference>
<keyword evidence="5 11" id="KW-0479">Metal-binding</keyword>
<evidence type="ECO:0000256" key="10">
    <source>
        <dbReference type="ARBA" id="ARBA00023242"/>
    </source>
</evidence>
<dbReference type="STRING" id="31246.A0A183P4G8"/>
<feature type="compositionally biased region" description="Polar residues" evidence="12">
    <location>
        <begin position="1"/>
        <end position="14"/>
    </location>
</feature>
<evidence type="ECO:0000256" key="12">
    <source>
        <dbReference type="SAM" id="MobiDB-lite"/>
    </source>
</evidence>
<gene>
    <name evidence="13" type="ORF">SMTD_LOCUS9254</name>
</gene>
<keyword evidence="6 11" id="KW-0186">Copper</keyword>
<keyword evidence="10" id="KW-0539">Nucleus</keyword>
<dbReference type="Pfam" id="PF05051">
    <property type="entry name" value="COX17"/>
    <property type="match status" value="1"/>
</dbReference>
<dbReference type="EMBL" id="UZAL01029546">
    <property type="protein sequence ID" value="VDP48897.1"/>
    <property type="molecule type" value="Genomic_DNA"/>
</dbReference>
<dbReference type="GO" id="GO:0006310">
    <property type="term" value="P:DNA recombination"/>
    <property type="evidence" value="ECO:0007669"/>
    <property type="project" value="InterPro"/>
</dbReference>
<evidence type="ECO:0000313" key="14">
    <source>
        <dbReference type="Proteomes" id="UP000269396"/>
    </source>
</evidence>
<name>A0A183P4G8_9TREM</name>
<dbReference type="Proteomes" id="UP000269396">
    <property type="component" value="Unassembled WGS sequence"/>
</dbReference>
<dbReference type="GO" id="GO:0003677">
    <property type="term" value="F:DNA binding"/>
    <property type="evidence" value="ECO:0007669"/>
    <property type="project" value="InterPro"/>
</dbReference>
<evidence type="ECO:0000313" key="13">
    <source>
        <dbReference type="EMBL" id="VDP48897.1"/>
    </source>
</evidence>
<comment type="similarity">
    <text evidence="3">Belongs to the COX17 family.</text>
</comment>
<dbReference type="SUPFAM" id="SSF50249">
    <property type="entry name" value="Nucleic acid-binding proteins"/>
    <property type="match status" value="1"/>
</dbReference>
<dbReference type="InterPro" id="IPR013970">
    <property type="entry name" value="Rfa2"/>
</dbReference>
<keyword evidence="9" id="KW-0143">Chaperone</keyword>
<evidence type="ECO:0000256" key="7">
    <source>
        <dbReference type="ARBA" id="ARBA00023128"/>
    </source>
</evidence>
<accession>A0A183P4G8</accession>
<keyword evidence="8" id="KW-1015">Disulfide bond</keyword>
<dbReference type="PANTHER" id="PTHR16719">
    <property type="entry name" value="CYTOCHROME C OXIDASE COPPER CHAPERONE"/>
    <property type="match status" value="1"/>
</dbReference>
<evidence type="ECO:0000256" key="5">
    <source>
        <dbReference type="ARBA" id="ARBA00022723"/>
    </source>
</evidence>
<proteinExistence type="inferred from homology"/>
<feature type="region of interest" description="Disordered" evidence="12">
    <location>
        <begin position="1"/>
        <end position="20"/>
    </location>
</feature>
<organism evidence="13 14">
    <name type="scientific">Schistosoma mattheei</name>
    <dbReference type="NCBI Taxonomy" id="31246"/>
    <lineage>
        <taxon>Eukaryota</taxon>
        <taxon>Metazoa</taxon>
        <taxon>Spiralia</taxon>
        <taxon>Lophotrochozoa</taxon>
        <taxon>Platyhelminthes</taxon>
        <taxon>Trematoda</taxon>
        <taxon>Digenea</taxon>
        <taxon>Strigeidida</taxon>
        <taxon>Schistosomatoidea</taxon>
        <taxon>Schistosomatidae</taxon>
        <taxon>Schistosoma</taxon>
    </lineage>
</organism>
<evidence type="ECO:0000256" key="8">
    <source>
        <dbReference type="ARBA" id="ARBA00023157"/>
    </source>
</evidence>
<evidence type="ECO:0000256" key="3">
    <source>
        <dbReference type="ARBA" id="ARBA00009241"/>
    </source>
</evidence>
<comment type="subcellular location">
    <subcellularLocation>
        <location evidence="2">Mitochondrion intermembrane space</location>
    </subcellularLocation>
    <subcellularLocation>
        <location evidence="1">Nucleus</location>
    </subcellularLocation>
</comment>
<dbReference type="GO" id="GO:0031981">
    <property type="term" value="C:nuclear lumen"/>
    <property type="evidence" value="ECO:0007669"/>
    <property type="project" value="UniProtKB-ARBA"/>
</dbReference>